<gene>
    <name evidence="2" type="ORF">FC89_GL000543</name>
</gene>
<reference evidence="2 3" key="1">
    <citation type="journal article" date="2015" name="Genome Announc.">
        <title>Expanding the biotechnology potential of lactobacilli through comparative genomics of 213 strains and associated genera.</title>
        <authorList>
            <person name="Sun Z."/>
            <person name="Harris H.M."/>
            <person name="McCann A."/>
            <person name="Guo C."/>
            <person name="Argimon S."/>
            <person name="Zhang W."/>
            <person name="Yang X."/>
            <person name="Jeffery I.B."/>
            <person name="Cooney J.C."/>
            <person name="Kagawa T.F."/>
            <person name="Liu W."/>
            <person name="Song Y."/>
            <person name="Salvetti E."/>
            <person name="Wrobel A."/>
            <person name="Rasinkangas P."/>
            <person name="Parkhill J."/>
            <person name="Rea M.C."/>
            <person name="O'Sullivan O."/>
            <person name="Ritari J."/>
            <person name="Douillard F.P."/>
            <person name="Paul Ross R."/>
            <person name="Yang R."/>
            <person name="Briner A.E."/>
            <person name="Felis G.E."/>
            <person name="de Vos W.M."/>
            <person name="Barrangou R."/>
            <person name="Klaenhammer T.R."/>
            <person name="Caufield P.W."/>
            <person name="Cui Y."/>
            <person name="Zhang H."/>
            <person name="O'Toole P.W."/>
        </authorList>
    </citation>
    <scope>NUCLEOTIDE SEQUENCE [LARGE SCALE GENOMIC DNA]</scope>
    <source>
        <strain evidence="2 3">DSM 18630</strain>
    </source>
</reference>
<evidence type="ECO:0000313" key="2">
    <source>
        <dbReference type="EMBL" id="KRM06402.1"/>
    </source>
</evidence>
<feature type="transmembrane region" description="Helical" evidence="1">
    <location>
        <begin position="129"/>
        <end position="153"/>
    </location>
</feature>
<dbReference type="RefSeq" id="WP_057871320.1">
    <property type="nucleotide sequence ID" value="NZ_AZGB01000015.1"/>
</dbReference>
<dbReference type="PATRIC" id="fig|1423750.3.peg.561"/>
<dbReference type="GeneID" id="98318582"/>
<dbReference type="EMBL" id="AZGB01000015">
    <property type="protein sequence ID" value="KRM06402.1"/>
    <property type="molecule type" value="Genomic_DNA"/>
</dbReference>
<name>A0A0R1VLI6_9LACO</name>
<comment type="caution">
    <text evidence="2">The sequence shown here is derived from an EMBL/GenBank/DDBJ whole genome shotgun (WGS) entry which is preliminary data.</text>
</comment>
<keyword evidence="3" id="KW-1185">Reference proteome</keyword>
<feature type="transmembrane region" description="Helical" evidence="1">
    <location>
        <begin position="88"/>
        <end position="109"/>
    </location>
</feature>
<feature type="transmembrane region" description="Helical" evidence="1">
    <location>
        <begin position="60"/>
        <end position="81"/>
    </location>
</feature>
<keyword evidence="1" id="KW-1133">Transmembrane helix</keyword>
<evidence type="ECO:0000256" key="1">
    <source>
        <dbReference type="SAM" id="Phobius"/>
    </source>
</evidence>
<evidence type="ECO:0000313" key="3">
    <source>
        <dbReference type="Proteomes" id="UP000051451"/>
    </source>
</evidence>
<accession>A0A0R1VLI6</accession>
<proteinExistence type="predicted"/>
<sequence length="154" mass="17648">MYFFLILGVLLIFGGRFLTYRGRQKENRIFMKQFGHEKTRSDTKKMGLIANEKNVMYKKILFLFIIGCFLELILMVTTIVLFCENNELCILTGGIVFLIAAVNQLVFLLKYNLSLKYSSFLIESNTRKLLNYGNIIISIGFLSMAIAVAASYIN</sequence>
<organism evidence="2 3">
    <name type="scientific">Liquorilactobacillus ghanensis DSM 18630</name>
    <dbReference type="NCBI Taxonomy" id="1423750"/>
    <lineage>
        <taxon>Bacteria</taxon>
        <taxon>Bacillati</taxon>
        <taxon>Bacillota</taxon>
        <taxon>Bacilli</taxon>
        <taxon>Lactobacillales</taxon>
        <taxon>Lactobacillaceae</taxon>
        <taxon>Liquorilactobacillus</taxon>
    </lineage>
</organism>
<keyword evidence="1" id="KW-0812">Transmembrane</keyword>
<dbReference type="AlphaFoldDB" id="A0A0R1VLI6"/>
<protein>
    <submittedName>
        <fullName evidence="2">Uncharacterized protein</fullName>
    </submittedName>
</protein>
<keyword evidence="1" id="KW-0472">Membrane</keyword>
<dbReference type="Proteomes" id="UP000051451">
    <property type="component" value="Unassembled WGS sequence"/>
</dbReference>